<reference evidence="9" key="1">
    <citation type="journal article" date="2013" name="Genome Announc.">
        <title>Draft Genome Sequence of Agarivorans albus Strain MKT 106T, an Agarolytic Marine Bacterium.</title>
        <authorList>
            <person name="Yasuike M."/>
            <person name="Nakamura Y."/>
            <person name="Kai W."/>
            <person name="Fujiwara A."/>
            <person name="Fukui Y."/>
            <person name="Satomi M."/>
            <person name="Sano M."/>
        </authorList>
    </citation>
    <scope>NUCLEOTIDE SEQUENCE [LARGE SCALE GENOMIC DNA]</scope>
</reference>
<dbReference type="GO" id="GO:0003723">
    <property type="term" value="F:RNA binding"/>
    <property type="evidence" value="ECO:0007669"/>
    <property type="project" value="UniProtKB-KW"/>
</dbReference>
<comment type="similarity">
    <text evidence="1 7">Belongs to the pseudouridine synthase RsuA family.</text>
</comment>
<dbReference type="Pfam" id="PF00849">
    <property type="entry name" value="PseudoU_synth_2"/>
    <property type="match status" value="1"/>
</dbReference>
<dbReference type="PANTHER" id="PTHR47683">
    <property type="entry name" value="PSEUDOURIDINE SYNTHASE FAMILY PROTEIN-RELATED"/>
    <property type="match status" value="1"/>
</dbReference>
<dbReference type="Pfam" id="PF01479">
    <property type="entry name" value="S4"/>
    <property type="match status" value="1"/>
</dbReference>
<dbReference type="Proteomes" id="UP000014461">
    <property type="component" value="Unassembled WGS sequence"/>
</dbReference>
<evidence type="ECO:0000256" key="7">
    <source>
        <dbReference type="RuleBase" id="RU003887"/>
    </source>
</evidence>
<dbReference type="CDD" id="cd02553">
    <property type="entry name" value="PseudoU_synth_RsuA"/>
    <property type="match status" value="1"/>
</dbReference>
<dbReference type="SUPFAM" id="SSF55174">
    <property type="entry name" value="Alpha-L RNA-binding motif"/>
    <property type="match status" value="1"/>
</dbReference>
<dbReference type="OrthoDB" id="9807213at2"/>
<dbReference type="InterPro" id="IPR002942">
    <property type="entry name" value="S4_RNA-bd"/>
</dbReference>
<dbReference type="GO" id="GO:0160136">
    <property type="term" value="F:16S rRNA pseudouridine(516) synthase activity"/>
    <property type="evidence" value="ECO:0007669"/>
    <property type="project" value="UniProtKB-EC"/>
</dbReference>
<gene>
    <name evidence="9" type="ORF">AALB_3564</name>
</gene>
<comment type="catalytic activity">
    <reaction evidence="4">
        <text>uridine(516) in 16S rRNA = pseudouridine(516) in 16S rRNA</text>
        <dbReference type="Rhea" id="RHEA:38867"/>
        <dbReference type="Rhea" id="RHEA-COMP:10089"/>
        <dbReference type="Rhea" id="RHEA-COMP:10090"/>
        <dbReference type="ChEBI" id="CHEBI:65314"/>
        <dbReference type="ChEBI" id="CHEBI:65315"/>
        <dbReference type="EC" id="5.4.99.19"/>
    </reaction>
</comment>
<organism evidence="9 10">
    <name type="scientific">Agarivorans albus MKT 106</name>
    <dbReference type="NCBI Taxonomy" id="1331007"/>
    <lineage>
        <taxon>Bacteria</taxon>
        <taxon>Pseudomonadati</taxon>
        <taxon>Pseudomonadota</taxon>
        <taxon>Gammaproteobacteria</taxon>
        <taxon>Alteromonadales</taxon>
        <taxon>Alteromonadaceae</taxon>
        <taxon>Agarivorans</taxon>
    </lineage>
</organism>
<evidence type="ECO:0000256" key="5">
    <source>
        <dbReference type="ARBA" id="ARBA00037590"/>
    </source>
</evidence>
<dbReference type="InterPro" id="IPR036986">
    <property type="entry name" value="S4_RNA-bd_sf"/>
</dbReference>
<dbReference type="InterPro" id="IPR006145">
    <property type="entry name" value="PsdUridine_synth_RsuA/RluA"/>
</dbReference>
<dbReference type="InterPro" id="IPR020103">
    <property type="entry name" value="PsdUridine_synth_cat_dom_sf"/>
</dbReference>
<keyword evidence="3 7" id="KW-0413">Isomerase</keyword>
<dbReference type="GO" id="GO:0000455">
    <property type="term" value="P:enzyme-directed rRNA pseudouridine synthesis"/>
    <property type="evidence" value="ECO:0007669"/>
    <property type="project" value="UniProtKB-ARBA"/>
</dbReference>
<dbReference type="Gene3D" id="3.10.290.10">
    <property type="entry name" value="RNA-binding S4 domain"/>
    <property type="match status" value="1"/>
</dbReference>
<dbReference type="InterPro" id="IPR018496">
    <property type="entry name" value="PsdUridine_synth_RsuA/RluB_CS"/>
</dbReference>
<dbReference type="GO" id="GO:0016829">
    <property type="term" value="F:lyase activity"/>
    <property type="evidence" value="ECO:0007669"/>
    <property type="project" value="UniProtKB-KW"/>
</dbReference>
<dbReference type="PROSITE" id="PS01149">
    <property type="entry name" value="PSI_RSU"/>
    <property type="match status" value="1"/>
</dbReference>
<proteinExistence type="inferred from homology"/>
<evidence type="ECO:0000313" key="10">
    <source>
        <dbReference type="Proteomes" id="UP000014461"/>
    </source>
</evidence>
<keyword evidence="9" id="KW-0456">Lyase</keyword>
<dbReference type="EMBL" id="BARX01000028">
    <property type="protein sequence ID" value="GAD03484.1"/>
    <property type="molecule type" value="Genomic_DNA"/>
</dbReference>
<dbReference type="InterPro" id="IPR050343">
    <property type="entry name" value="RsuA_PseudoU_synthase"/>
</dbReference>
<dbReference type="RefSeq" id="WP_016403251.1">
    <property type="nucleotide sequence ID" value="NZ_BARX01000028.1"/>
</dbReference>
<name>R9PQ61_AGAAL</name>
<dbReference type="NCBIfam" id="TIGR00093">
    <property type="entry name" value="pseudouridine synthase"/>
    <property type="match status" value="1"/>
</dbReference>
<evidence type="ECO:0000313" key="9">
    <source>
        <dbReference type="EMBL" id="GAD03484.1"/>
    </source>
</evidence>
<evidence type="ECO:0000256" key="2">
    <source>
        <dbReference type="ARBA" id="ARBA00022884"/>
    </source>
</evidence>
<protein>
    <recommendedName>
        <fullName evidence="7">Pseudouridine synthase</fullName>
        <ecNumber evidence="7">5.4.99.-</ecNumber>
    </recommendedName>
</protein>
<feature type="domain" description="RNA-binding S4" evidence="8">
    <location>
        <begin position="5"/>
        <end position="66"/>
    </location>
</feature>
<keyword evidence="10" id="KW-1185">Reference proteome</keyword>
<dbReference type="STRING" id="1331007.AALB_3564"/>
<dbReference type="AlphaFoldDB" id="R9PQ61"/>
<keyword evidence="2 6" id="KW-0694">RNA-binding</keyword>
<comment type="function">
    <text evidence="5">Responsible for synthesis of pseudouridine from uracil-516 in 16S ribosomal RNA.</text>
</comment>
<evidence type="ECO:0000256" key="6">
    <source>
        <dbReference type="PROSITE-ProRule" id="PRU00182"/>
    </source>
</evidence>
<dbReference type="SMART" id="SM00363">
    <property type="entry name" value="S4"/>
    <property type="match status" value="1"/>
</dbReference>
<dbReference type="CDD" id="cd00165">
    <property type="entry name" value="S4"/>
    <property type="match status" value="1"/>
</dbReference>
<dbReference type="EC" id="5.4.99.-" evidence="7"/>
<dbReference type="Gene3D" id="3.30.70.1560">
    <property type="entry name" value="Alpha-L RNA-binding motif"/>
    <property type="match status" value="1"/>
</dbReference>
<evidence type="ECO:0000256" key="3">
    <source>
        <dbReference type="ARBA" id="ARBA00023235"/>
    </source>
</evidence>
<dbReference type="InterPro" id="IPR042092">
    <property type="entry name" value="PsdUridine_s_RsuA/RluB/E/F_cat"/>
</dbReference>
<dbReference type="InterPro" id="IPR000748">
    <property type="entry name" value="PsdUridine_synth_RsuA/RluB/E/F"/>
</dbReference>
<dbReference type="Gene3D" id="3.30.70.580">
    <property type="entry name" value="Pseudouridine synthase I, catalytic domain, N-terminal subdomain"/>
    <property type="match status" value="1"/>
</dbReference>
<dbReference type="SUPFAM" id="SSF55120">
    <property type="entry name" value="Pseudouridine synthase"/>
    <property type="match status" value="1"/>
</dbReference>
<dbReference type="InterPro" id="IPR020094">
    <property type="entry name" value="TruA/RsuA/RluB/E/F_N"/>
</dbReference>
<evidence type="ECO:0000256" key="4">
    <source>
        <dbReference type="ARBA" id="ARBA00036749"/>
    </source>
</evidence>
<sequence>MKYPCRLDKFLSKAGHISRSDAKKYIKNKRVTVNSQIQTNAQFAIGESDNVGLDSKELKLIEHQYFMLNKPIGYLSTEAEANHPSAMSLIDSPLKIHAAGRLDVDTSGLLLLTSDGQWSHKVTSPNSKKFKDYRVSLADAVSDNDLQLLAKGLLLRGEDKPTLPAVTKRINEKQFILSISEGRYHQVKRMCAAIGNKVIALHREKIGDVMLDNELQAGEYRELTEIEIASFN</sequence>
<evidence type="ECO:0000259" key="8">
    <source>
        <dbReference type="SMART" id="SM00363"/>
    </source>
</evidence>
<accession>R9PQ61</accession>
<dbReference type="PROSITE" id="PS50889">
    <property type="entry name" value="S4"/>
    <property type="match status" value="1"/>
</dbReference>
<dbReference type="PANTHER" id="PTHR47683:SF4">
    <property type="entry name" value="PSEUDOURIDINE SYNTHASE"/>
    <property type="match status" value="1"/>
</dbReference>
<comment type="caution">
    <text evidence="9">The sequence shown here is derived from an EMBL/GenBank/DDBJ whole genome shotgun (WGS) entry which is preliminary data.</text>
</comment>
<evidence type="ECO:0000256" key="1">
    <source>
        <dbReference type="ARBA" id="ARBA00008348"/>
    </source>
</evidence>